<feature type="transmembrane region" description="Helical" evidence="7">
    <location>
        <begin position="312"/>
        <end position="329"/>
    </location>
</feature>
<keyword evidence="6 7" id="KW-0472">Membrane</keyword>
<evidence type="ECO:0000256" key="1">
    <source>
        <dbReference type="ARBA" id="ARBA00004477"/>
    </source>
</evidence>
<feature type="transmembrane region" description="Helical" evidence="7">
    <location>
        <begin position="263"/>
        <end position="283"/>
    </location>
</feature>
<accession>A0A366IIP7</accession>
<sequence length="495" mass="56529">MDWDWLVLLDAHDYTIAREVILRGVAAVFLLAFLSTFCQFPALLGDRGLLPARVFIGRTSARWSPSLFRWRRTPYSDRLLRIVCGLGMALAASVVVGLPQAGPAWAPIPVFLAMWGLYLSIVSIGQRFYGFGWESMLLEAGFVVGFLGSHEVAPPLLILLFLRWLMFRLEFGAGMIKMRGDSSWRDLTAMNHHHQTQPMPNPISRWAHLKPQWWHKAETLGSHIIQLGMPWLLFLPQPIASFAAGLIIVSQLALVITGNYAWLNWLTIILAFCGISDSFLRWLGGGPFPGWGWEGLLGDGTATGAPSGPSPLWWLILTTGVFLVLVSLSRRPLLNLFSSHQLMNASFNRWHLVNAYGAFGSMSEQRREVIIEGTLSERPQEEDWHAFEFKGKPGDVSRMPRQFAPYHLRLDWMMWFLALGDWGEEWFVRLLRKLLSGDPAVRRLLRIDPFDGRAPTMIRVRVFDYRFSTKEEKRETGQWWVREEIGILVPPRRHL</sequence>
<gene>
    <name evidence="10" type="ORF">DFO65_105297</name>
</gene>
<dbReference type="Proteomes" id="UP000253509">
    <property type="component" value="Unassembled WGS sequence"/>
</dbReference>
<feature type="transmembrane region" description="Helical" evidence="7">
    <location>
        <begin position="137"/>
        <end position="162"/>
    </location>
</feature>
<dbReference type="Pfam" id="PF06762">
    <property type="entry name" value="LMF1"/>
    <property type="match status" value="1"/>
</dbReference>
<dbReference type="InterPro" id="IPR057433">
    <property type="entry name" value="LMF1/2_C"/>
</dbReference>
<evidence type="ECO:0000256" key="5">
    <source>
        <dbReference type="ARBA" id="ARBA00022989"/>
    </source>
</evidence>
<evidence type="ECO:0000256" key="3">
    <source>
        <dbReference type="ARBA" id="ARBA00022692"/>
    </source>
</evidence>
<reference evidence="10 11" key="1">
    <citation type="submission" date="2018-06" db="EMBL/GenBank/DDBJ databases">
        <title>Freshwater and sediment microbial communities from various areas in North America, analyzing microbe dynamics in response to fracking.</title>
        <authorList>
            <person name="Lamendella R."/>
        </authorList>
    </citation>
    <scope>NUCLEOTIDE SEQUENCE [LARGE SCALE GENOMIC DNA]</scope>
    <source>
        <strain evidence="10 11">3b_TX</strain>
    </source>
</reference>
<feature type="transmembrane region" description="Helical" evidence="7">
    <location>
        <begin position="79"/>
        <end position="98"/>
    </location>
</feature>
<proteinExistence type="inferred from homology"/>
<feature type="transmembrane region" description="Helical" evidence="7">
    <location>
        <begin position="20"/>
        <end position="44"/>
    </location>
</feature>
<keyword evidence="3 7" id="KW-0812">Transmembrane</keyword>
<dbReference type="GO" id="GO:0051604">
    <property type="term" value="P:protein maturation"/>
    <property type="evidence" value="ECO:0007669"/>
    <property type="project" value="InterPro"/>
</dbReference>
<dbReference type="Pfam" id="PF25179">
    <property type="entry name" value="LMF1_C"/>
    <property type="match status" value="1"/>
</dbReference>
<dbReference type="RefSeq" id="WP_113904182.1">
    <property type="nucleotide sequence ID" value="NZ_QNSB01000005.1"/>
</dbReference>
<dbReference type="AlphaFoldDB" id="A0A366IIP7"/>
<evidence type="ECO:0000313" key="11">
    <source>
        <dbReference type="Proteomes" id="UP000253509"/>
    </source>
</evidence>
<evidence type="ECO:0000256" key="2">
    <source>
        <dbReference type="ARBA" id="ARBA00005512"/>
    </source>
</evidence>
<evidence type="ECO:0000256" key="6">
    <source>
        <dbReference type="ARBA" id="ARBA00023136"/>
    </source>
</evidence>
<evidence type="ECO:0000259" key="8">
    <source>
        <dbReference type="Pfam" id="PF06762"/>
    </source>
</evidence>
<name>A0A366IIP7_9MICO</name>
<evidence type="ECO:0000256" key="7">
    <source>
        <dbReference type="SAM" id="Phobius"/>
    </source>
</evidence>
<organism evidence="10 11">
    <name type="scientific">Brevibacterium celere</name>
    <dbReference type="NCBI Taxonomy" id="225845"/>
    <lineage>
        <taxon>Bacteria</taxon>
        <taxon>Bacillati</taxon>
        <taxon>Actinomycetota</taxon>
        <taxon>Actinomycetes</taxon>
        <taxon>Micrococcales</taxon>
        <taxon>Brevibacteriaceae</taxon>
        <taxon>Brevibacterium</taxon>
    </lineage>
</organism>
<keyword evidence="5 7" id="KW-1133">Transmembrane helix</keyword>
<evidence type="ECO:0000313" key="10">
    <source>
        <dbReference type="EMBL" id="RBP71691.1"/>
    </source>
</evidence>
<feature type="transmembrane region" description="Helical" evidence="7">
    <location>
        <begin position="104"/>
        <end position="125"/>
    </location>
</feature>
<protein>
    <submittedName>
        <fullName evidence="10">Lipase maturation factor</fullName>
    </submittedName>
</protein>
<comment type="caution">
    <text evidence="10">The sequence shown here is derived from an EMBL/GenBank/DDBJ whole genome shotgun (WGS) entry which is preliminary data.</text>
</comment>
<comment type="subcellular location">
    <subcellularLocation>
        <location evidence="1">Endoplasmic reticulum membrane</location>
        <topology evidence="1">Multi-pass membrane protein</topology>
    </subcellularLocation>
</comment>
<dbReference type="PANTHER" id="PTHR14463">
    <property type="entry name" value="LIPASE MATURATION FACTOR"/>
    <property type="match status" value="1"/>
</dbReference>
<feature type="domain" description="Lipase maturation factor 1/2 N-terminal" evidence="8">
    <location>
        <begin position="129"/>
        <end position="281"/>
    </location>
</feature>
<feature type="domain" description="Lipase maturation factor 1/2 C-terminal" evidence="9">
    <location>
        <begin position="352"/>
        <end position="489"/>
    </location>
</feature>
<dbReference type="EMBL" id="QNSB01000005">
    <property type="protein sequence ID" value="RBP71691.1"/>
    <property type="molecule type" value="Genomic_DNA"/>
</dbReference>
<evidence type="ECO:0000259" key="9">
    <source>
        <dbReference type="Pfam" id="PF25179"/>
    </source>
</evidence>
<dbReference type="InterPro" id="IPR057434">
    <property type="entry name" value="LMF1/2_N"/>
</dbReference>
<dbReference type="InterPro" id="IPR009613">
    <property type="entry name" value="LMF"/>
</dbReference>
<comment type="similarity">
    <text evidence="2">Belongs to the lipase maturation factor family.</text>
</comment>
<dbReference type="PANTHER" id="PTHR14463:SF10">
    <property type="entry name" value="LIPASE MATURATION FACTOR 1"/>
    <property type="match status" value="1"/>
</dbReference>
<feature type="transmembrane region" description="Helical" evidence="7">
    <location>
        <begin position="239"/>
        <end position="256"/>
    </location>
</feature>
<evidence type="ECO:0000256" key="4">
    <source>
        <dbReference type="ARBA" id="ARBA00022824"/>
    </source>
</evidence>
<keyword evidence="11" id="KW-1185">Reference proteome</keyword>
<keyword evidence="4" id="KW-0256">Endoplasmic reticulum</keyword>